<evidence type="ECO:0000313" key="9">
    <source>
        <dbReference type="EMBL" id="MBI5171022.1"/>
    </source>
</evidence>
<dbReference type="Proteomes" id="UP000696931">
    <property type="component" value="Unassembled WGS sequence"/>
</dbReference>
<evidence type="ECO:0000256" key="2">
    <source>
        <dbReference type="ARBA" id="ARBA00022649"/>
    </source>
</evidence>
<dbReference type="CDD" id="cd18741">
    <property type="entry name" value="PIN_VapC4-5_FitB-like"/>
    <property type="match status" value="1"/>
</dbReference>
<dbReference type="InterPro" id="IPR050556">
    <property type="entry name" value="Type_II_TA_system_RNase"/>
</dbReference>
<feature type="domain" description="PIN" evidence="8">
    <location>
        <begin position="33"/>
        <end position="144"/>
    </location>
</feature>
<evidence type="ECO:0000256" key="5">
    <source>
        <dbReference type="ARBA" id="ARBA00022801"/>
    </source>
</evidence>
<name>A0A933SF81_UNCEI</name>
<evidence type="ECO:0000256" key="4">
    <source>
        <dbReference type="ARBA" id="ARBA00022723"/>
    </source>
</evidence>
<keyword evidence="2" id="KW-1277">Toxin-antitoxin system</keyword>
<evidence type="ECO:0000259" key="8">
    <source>
        <dbReference type="Pfam" id="PF01850"/>
    </source>
</evidence>
<organism evidence="9 10">
    <name type="scientific">Eiseniibacteriota bacterium</name>
    <dbReference type="NCBI Taxonomy" id="2212470"/>
    <lineage>
        <taxon>Bacteria</taxon>
        <taxon>Candidatus Eiseniibacteriota</taxon>
    </lineage>
</organism>
<dbReference type="PANTHER" id="PTHR33653:SF1">
    <property type="entry name" value="RIBONUCLEASE VAPC2"/>
    <property type="match status" value="1"/>
</dbReference>
<reference evidence="9" key="1">
    <citation type="submission" date="2020-07" db="EMBL/GenBank/DDBJ databases">
        <title>Huge and variable diversity of episymbiotic CPR bacteria and DPANN archaea in groundwater ecosystems.</title>
        <authorList>
            <person name="He C.Y."/>
            <person name="Keren R."/>
            <person name="Whittaker M."/>
            <person name="Farag I.F."/>
            <person name="Doudna J."/>
            <person name="Cate J.H.D."/>
            <person name="Banfield J.F."/>
        </authorList>
    </citation>
    <scope>NUCLEOTIDE SEQUENCE</scope>
    <source>
        <strain evidence="9">NC_groundwater_1813_Pr3_B-0.1um_71_17</strain>
    </source>
</reference>
<dbReference type="GO" id="GO:0046872">
    <property type="term" value="F:metal ion binding"/>
    <property type="evidence" value="ECO:0007669"/>
    <property type="project" value="UniProtKB-KW"/>
</dbReference>
<dbReference type="AlphaFoldDB" id="A0A933SF81"/>
<evidence type="ECO:0000256" key="6">
    <source>
        <dbReference type="ARBA" id="ARBA00022842"/>
    </source>
</evidence>
<gene>
    <name evidence="9" type="ORF">HZA61_16170</name>
</gene>
<evidence type="ECO:0000256" key="3">
    <source>
        <dbReference type="ARBA" id="ARBA00022722"/>
    </source>
</evidence>
<dbReference type="SUPFAM" id="SSF88723">
    <property type="entry name" value="PIN domain-like"/>
    <property type="match status" value="1"/>
</dbReference>
<dbReference type="InterPro" id="IPR002716">
    <property type="entry name" value="PIN_dom"/>
</dbReference>
<comment type="caution">
    <text evidence="9">The sequence shown here is derived from an EMBL/GenBank/DDBJ whole genome shotgun (WGS) entry which is preliminary data.</text>
</comment>
<dbReference type="GO" id="GO:0016787">
    <property type="term" value="F:hydrolase activity"/>
    <property type="evidence" value="ECO:0007669"/>
    <property type="project" value="UniProtKB-KW"/>
</dbReference>
<dbReference type="Gene3D" id="3.40.50.1010">
    <property type="entry name" value="5'-nuclease"/>
    <property type="match status" value="1"/>
</dbReference>
<sequence length="156" mass="17336">MAGQGRDRGRLRVREKPAQGYASPSLAAGLTGVLFDSDVVIRLLRGYEDVSAQFRELRREGVPVYSTAIAWAEVFAGLRRGEERVARTFFELCGEVVIDARSGRLAGEYLARYARSHALGIADALVAASASTSGLHLWTFNRKHYPMKDVRFYDPK</sequence>
<comment type="similarity">
    <text evidence="7">Belongs to the PINc/VapC protein family.</text>
</comment>
<evidence type="ECO:0000256" key="1">
    <source>
        <dbReference type="ARBA" id="ARBA00001946"/>
    </source>
</evidence>
<dbReference type="EMBL" id="JACRIW010000115">
    <property type="protein sequence ID" value="MBI5171022.1"/>
    <property type="molecule type" value="Genomic_DNA"/>
</dbReference>
<keyword evidence="6" id="KW-0460">Magnesium</keyword>
<dbReference type="InterPro" id="IPR029060">
    <property type="entry name" value="PIN-like_dom_sf"/>
</dbReference>
<protein>
    <submittedName>
        <fullName evidence="9">Type II toxin-antitoxin system VapC family toxin</fullName>
    </submittedName>
</protein>
<keyword evidence="4" id="KW-0479">Metal-binding</keyword>
<evidence type="ECO:0000313" key="10">
    <source>
        <dbReference type="Proteomes" id="UP000696931"/>
    </source>
</evidence>
<keyword evidence="3" id="KW-0540">Nuclease</keyword>
<proteinExistence type="inferred from homology"/>
<dbReference type="GO" id="GO:0004518">
    <property type="term" value="F:nuclease activity"/>
    <property type="evidence" value="ECO:0007669"/>
    <property type="project" value="UniProtKB-KW"/>
</dbReference>
<keyword evidence="5" id="KW-0378">Hydrolase</keyword>
<dbReference type="PANTHER" id="PTHR33653">
    <property type="entry name" value="RIBONUCLEASE VAPC2"/>
    <property type="match status" value="1"/>
</dbReference>
<accession>A0A933SF81</accession>
<comment type="cofactor">
    <cofactor evidence="1">
        <name>Mg(2+)</name>
        <dbReference type="ChEBI" id="CHEBI:18420"/>
    </cofactor>
</comment>
<evidence type="ECO:0000256" key="7">
    <source>
        <dbReference type="ARBA" id="ARBA00038093"/>
    </source>
</evidence>
<dbReference type="Pfam" id="PF01850">
    <property type="entry name" value="PIN"/>
    <property type="match status" value="1"/>
</dbReference>